<dbReference type="Proteomes" id="UP001434883">
    <property type="component" value="Unassembled WGS sequence"/>
</dbReference>
<proteinExistence type="predicted"/>
<protein>
    <recommendedName>
        <fullName evidence="4">Thyroglobulin</fullName>
    </recommendedName>
</protein>
<gene>
    <name evidence="2" type="ORF">XENOCAPTIV_003648</name>
</gene>
<keyword evidence="3" id="KW-1185">Reference proteome</keyword>
<sequence length="76" mass="8234">AEDQPPIIAEPRDTEDCGRAAGEGPGELRSCCGTEAHRWCFCGMQNTVGLESFLSSASQPGSVFLHWAGDHFQQRP</sequence>
<evidence type="ECO:0000313" key="3">
    <source>
        <dbReference type="Proteomes" id="UP001434883"/>
    </source>
</evidence>
<feature type="region of interest" description="Disordered" evidence="1">
    <location>
        <begin position="1"/>
        <end position="21"/>
    </location>
</feature>
<feature type="non-terminal residue" evidence="2">
    <location>
        <position position="1"/>
    </location>
</feature>
<name>A0ABV0R6Z4_9TELE</name>
<dbReference type="EMBL" id="JAHRIN010034985">
    <property type="protein sequence ID" value="MEQ2203789.1"/>
    <property type="molecule type" value="Genomic_DNA"/>
</dbReference>
<comment type="caution">
    <text evidence="2">The sequence shown here is derived from an EMBL/GenBank/DDBJ whole genome shotgun (WGS) entry which is preliminary data.</text>
</comment>
<organism evidence="2 3">
    <name type="scientific">Xenoophorus captivus</name>
    <dbReference type="NCBI Taxonomy" id="1517983"/>
    <lineage>
        <taxon>Eukaryota</taxon>
        <taxon>Metazoa</taxon>
        <taxon>Chordata</taxon>
        <taxon>Craniata</taxon>
        <taxon>Vertebrata</taxon>
        <taxon>Euteleostomi</taxon>
        <taxon>Actinopterygii</taxon>
        <taxon>Neopterygii</taxon>
        <taxon>Teleostei</taxon>
        <taxon>Neoteleostei</taxon>
        <taxon>Acanthomorphata</taxon>
        <taxon>Ovalentaria</taxon>
        <taxon>Atherinomorphae</taxon>
        <taxon>Cyprinodontiformes</taxon>
        <taxon>Goodeidae</taxon>
        <taxon>Xenoophorus</taxon>
    </lineage>
</organism>
<evidence type="ECO:0008006" key="4">
    <source>
        <dbReference type="Google" id="ProtNLM"/>
    </source>
</evidence>
<evidence type="ECO:0000256" key="1">
    <source>
        <dbReference type="SAM" id="MobiDB-lite"/>
    </source>
</evidence>
<reference evidence="2 3" key="1">
    <citation type="submission" date="2021-06" db="EMBL/GenBank/DDBJ databases">
        <authorList>
            <person name="Palmer J.M."/>
        </authorList>
    </citation>
    <scope>NUCLEOTIDE SEQUENCE [LARGE SCALE GENOMIC DNA]</scope>
    <source>
        <strain evidence="2 3">XC_2019</strain>
        <tissue evidence="2">Muscle</tissue>
    </source>
</reference>
<accession>A0ABV0R6Z4</accession>
<evidence type="ECO:0000313" key="2">
    <source>
        <dbReference type="EMBL" id="MEQ2203789.1"/>
    </source>
</evidence>